<dbReference type="OrthoDB" id="422812at2759"/>
<feature type="region of interest" description="Disordered" evidence="1">
    <location>
        <begin position="1"/>
        <end position="21"/>
    </location>
</feature>
<keyword evidence="3" id="KW-1185">Reference proteome</keyword>
<comment type="caution">
    <text evidence="2">The sequence shown here is derived from an EMBL/GenBank/DDBJ whole genome shotgun (WGS) entry which is preliminary data.</text>
</comment>
<evidence type="ECO:0000313" key="3">
    <source>
        <dbReference type="Proteomes" id="UP000591131"/>
    </source>
</evidence>
<proteinExistence type="predicted"/>
<organism evidence="2 3">
    <name type="scientific">Perkinsus chesapeaki</name>
    <name type="common">Clam parasite</name>
    <name type="synonym">Perkinsus andrewsi</name>
    <dbReference type="NCBI Taxonomy" id="330153"/>
    <lineage>
        <taxon>Eukaryota</taxon>
        <taxon>Sar</taxon>
        <taxon>Alveolata</taxon>
        <taxon>Perkinsozoa</taxon>
        <taxon>Perkinsea</taxon>
        <taxon>Perkinsida</taxon>
        <taxon>Perkinsidae</taxon>
        <taxon>Perkinsus</taxon>
    </lineage>
</organism>
<dbReference type="AlphaFoldDB" id="A0A7J6MJI3"/>
<name>A0A7J6MJI3_PERCH</name>
<protein>
    <recommendedName>
        <fullName evidence="4">Geranylgeranyl pyrophosphate synthetase</fullName>
    </recommendedName>
</protein>
<sequence>MNPSPLTAAAAPEGSPPAKKIRESMPVKLPYGIPVDEAQAAGSVEQGQQWKTKAIGSYSWDLTSTINQPRIVVPGLGPVYRPKRRPFTLRRETRNSAKYVEEYDLKVPTESVLHVMTLCDPDFDWSTVHLVTDRNNLRKLIRFLEAEPNAPLFPGAEESFEITVDVPSGNRPVAFTCELAGDAQAPLGFGHALEEHLTSVAESAKTLHGYFRLILLEINGVRVVVRTEVDAVGNPPINDEVPQGPWQPFDGSPTALHYRRCGHFNANETVVEMKSKSAFFPDFPWRSTFYQMLLGKVDKLVLGWHRKGSFEPPKEYTFSEVQSKADDDVNKRLCQLGGLLGRLTRFVKQDGVPKALRLVWDGGSSDLTIEERVVNEGTSEGTLTCNFFESYINT</sequence>
<gene>
    <name evidence="2" type="ORF">FOL47_001256</name>
</gene>
<dbReference type="PANTHER" id="PTHR35179">
    <property type="entry name" value="PROTEIN CBG02620"/>
    <property type="match status" value="1"/>
</dbReference>
<accession>A0A7J6MJI3</accession>
<evidence type="ECO:0000256" key="1">
    <source>
        <dbReference type="SAM" id="MobiDB-lite"/>
    </source>
</evidence>
<evidence type="ECO:0000313" key="2">
    <source>
        <dbReference type="EMBL" id="KAF4671758.1"/>
    </source>
</evidence>
<reference evidence="2 3" key="1">
    <citation type="submission" date="2020-04" db="EMBL/GenBank/DDBJ databases">
        <title>Perkinsus chesapeaki whole genome sequence.</title>
        <authorList>
            <person name="Bogema D.R."/>
        </authorList>
    </citation>
    <scope>NUCLEOTIDE SEQUENCE [LARGE SCALE GENOMIC DNA]</scope>
    <source>
        <strain evidence="2">ATCC PRA-425</strain>
    </source>
</reference>
<dbReference type="EMBL" id="JAAPAO010000129">
    <property type="protein sequence ID" value="KAF4671758.1"/>
    <property type="molecule type" value="Genomic_DNA"/>
</dbReference>
<dbReference type="Proteomes" id="UP000591131">
    <property type="component" value="Unassembled WGS sequence"/>
</dbReference>
<evidence type="ECO:0008006" key="4">
    <source>
        <dbReference type="Google" id="ProtNLM"/>
    </source>
</evidence>
<dbReference type="PANTHER" id="PTHR35179:SF2">
    <property type="entry name" value="START DOMAIN-CONTAINING PROTEIN"/>
    <property type="match status" value="1"/>
</dbReference>